<accession>A0A512N6N0</accession>
<sequence>MIGRNGTGKTQLLAHLAQALTGVDDQSDDDVEPKGTSELVGATPDFARIIAISYSAFDQFPIPRNLPKRGRKSLFDYKYCGLRNASGKIDIAELKTMLDAAMDAIEAEERLDIFRRHAVSLLGTPTGDDFASDKSYRDKLFGRLSAGQRFIIAVTADVVGFIEERSLLLFDEPETHLHPGLLSTLVAILGEILHEFASFSIIATHSPILVQQVPHRYVRILRRRGGQTTIRQPPIETFGEDLGELTRKILDLAEPERDFHVVLDRLFGDGNSAAEIEAMFEKGLPLPAQIYLESLSSEEEEE</sequence>
<dbReference type="SUPFAM" id="SSF52540">
    <property type="entry name" value="P-loop containing nucleoside triphosphate hydrolases"/>
    <property type="match status" value="1"/>
</dbReference>
<dbReference type="InterPro" id="IPR003959">
    <property type="entry name" value="ATPase_AAA_core"/>
</dbReference>
<protein>
    <recommendedName>
        <fullName evidence="1">ATPase AAA-type core domain-containing protein</fullName>
    </recommendedName>
</protein>
<dbReference type="AlphaFoldDB" id="A0A512N6N0"/>
<dbReference type="Pfam" id="PF13304">
    <property type="entry name" value="AAA_21"/>
    <property type="match status" value="1"/>
</dbReference>
<dbReference type="PANTHER" id="PTHR43581">
    <property type="entry name" value="ATP/GTP PHOSPHATASE"/>
    <property type="match status" value="1"/>
</dbReference>
<proteinExistence type="predicted"/>
<dbReference type="InterPro" id="IPR027417">
    <property type="entry name" value="P-loop_NTPase"/>
</dbReference>
<dbReference type="CDD" id="cd00267">
    <property type="entry name" value="ABC_ATPase"/>
    <property type="match status" value="1"/>
</dbReference>
<dbReference type="Proteomes" id="UP000321058">
    <property type="component" value="Unassembled WGS sequence"/>
</dbReference>
<dbReference type="GO" id="GO:0016887">
    <property type="term" value="F:ATP hydrolysis activity"/>
    <property type="evidence" value="ECO:0007669"/>
    <property type="project" value="InterPro"/>
</dbReference>
<evidence type="ECO:0000313" key="3">
    <source>
        <dbReference type="Proteomes" id="UP000321058"/>
    </source>
</evidence>
<keyword evidence="3" id="KW-1185">Reference proteome</keyword>
<evidence type="ECO:0000313" key="2">
    <source>
        <dbReference type="EMBL" id="GEP54646.1"/>
    </source>
</evidence>
<name>A0A512N6N0_9HYPH</name>
<evidence type="ECO:0000259" key="1">
    <source>
        <dbReference type="Pfam" id="PF13304"/>
    </source>
</evidence>
<dbReference type="InterPro" id="IPR051396">
    <property type="entry name" value="Bact_Antivir_Def_Nuclease"/>
</dbReference>
<dbReference type="GO" id="GO:0005524">
    <property type="term" value="F:ATP binding"/>
    <property type="evidence" value="ECO:0007669"/>
    <property type="project" value="InterPro"/>
</dbReference>
<comment type="caution">
    <text evidence="2">The sequence shown here is derived from an EMBL/GenBank/DDBJ whole genome shotgun (WGS) entry which is preliminary data.</text>
</comment>
<dbReference type="PANTHER" id="PTHR43581:SF4">
    <property type="entry name" value="ATP_GTP PHOSPHATASE"/>
    <property type="match status" value="1"/>
</dbReference>
<gene>
    <name evidence="2" type="ORF">RSO01_18120</name>
</gene>
<dbReference type="EMBL" id="BKAJ01000031">
    <property type="protein sequence ID" value="GEP54646.1"/>
    <property type="molecule type" value="Genomic_DNA"/>
</dbReference>
<organism evidence="2 3">
    <name type="scientific">Reyranella soli</name>
    <dbReference type="NCBI Taxonomy" id="1230389"/>
    <lineage>
        <taxon>Bacteria</taxon>
        <taxon>Pseudomonadati</taxon>
        <taxon>Pseudomonadota</taxon>
        <taxon>Alphaproteobacteria</taxon>
        <taxon>Hyphomicrobiales</taxon>
        <taxon>Reyranellaceae</taxon>
        <taxon>Reyranella</taxon>
    </lineage>
</organism>
<feature type="domain" description="ATPase AAA-type core" evidence="1">
    <location>
        <begin position="143"/>
        <end position="210"/>
    </location>
</feature>
<reference evidence="2 3" key="1">
    <citation type="submission" date="2019-07" db="EMBL/GenBank/DDBJ databases">
        <title>Whole genome shotgun sequence of Reyranella soli NBRC 108950.</title>
        <authorList>
            <person name="Hosoyama A."/>
            <person name="Uohara A."/>
            <person name="Ohji S."/>
            <person name="Ichikawa N."/>
        </authorList>
    </citation>
    <scope>NUCLEOTIDE SEQUENCE [LARGE SCALE GENOMIC DNA]</scope>
    <source>
        <strain evidence="2 3">NBRC 108950</strain>
    </source>
</reference>
<dbReference type="Gene3D" id="3.40.50.300">
    <property type="entry name" value="P-loop containing nucleotide triphosphate hydrolases"/>
    <property type="match status" value="1"/>
</dbReference>